<feature type="region of interest" description="Disordered" evidence="1">
    <location>
        <begin position="493"/>
        <end position="520"/>
    </location>
</feature>
<dbReference type="AlphaFoldDB" id="A0A3S0Z7G1"/>
<feature type="region of interest" description="Disordered" evidence="1">
    <location>
        <begin position="543"/>
        <end position="579"/>
    </location>
</feature>
<sequence length="769" mass="81883">MPSPLVLSHRQFQKHGHLAQQFQQLNLFPAQTQTQQVETFPPCQVVSGQQATLGSAQVSLGSYHLLQQQQQQQQQQHQQLNIDQQHFLYQQQLLQGLSPQAISQLQQQQQVILLQQQQHQNYLHQQIPSNARSPFPTQLSINSNNNNNIIISAALVNTTSSTSTSTCATNDDQAMEGATSPPVEKNNAQLQDLHLPAPPIVSMVGATSPGSAVGGSSPGQEGGFPSLVQQRMAMSSFSGQPIGDQLHSLPFLGSALSPLPSPFDAGAVVSVSSVSPVSAAMSGSSLHQGGLQAYMADSGMPCSSSSNNNVDSSGIGNMGMGEAVSPQGRFGSGRGVGGGDLVNPSKGMHIGNVGMETNYWTTPMFPLHSQSIQQQQQQQQHQLNQLQQHGHNYDSSQLYPNTISKSAHAISPSSKPSSMSSSSILPKDMMASWLLDQTHQSNPSQGSQFQLQQQQHHHHQGLVAANFLKDSSTNGSPASGSGLIPQQLDVHLHHHHHHHLHHYTQQQQQQQHQLSDGGTGSGAVTGVTIININNESVAKANSCASSTTMTPGQSFSQPQASTSAPSTSSAASTDDPGSSHWVRRVGVFSAVHPFQEGSNSLPFLDQASAATPQKNPTSSLPLSPSWSAPTSTAPHQLSQISPQETDKTFLQGSELGLAPPNNLPYQSASPVAVASPVQPSQFLPPSTSPVLPKVLEPLPPLEVTSFSQFHTSPHHHPHYHPPHLQPQLSPTCSLAMQGLPQNVLPGNGLLVGQPQGQGHAVLEETMDLS</sequence>
<organism evidence="2 3">
    <name type="scientific">Elysia chlorotica</name>
    <name type="common">Eastern emerald elysia</name>
    <name type="synonym">Sea slug</name>
    <dbReference type="NCBI Taxonomy" id="188477"/>
    <lineage>
        <taxon>Eukaryota</taxon>
        <taxon>Metazoa</taxon>
        <taxon>Spiralia</taxon>
        <taxon>Lophotrochozoa</taxon>
        <taxon>Mollusca</taxon>
        <taxon>Gastropoda</taxon>
        <taxon>Heterobranchia</taxon>
        <taxon>Euthyneura</taxon>
        <taxon>Panpulmonata</taxon>
        <taxon>Sacoglossa</taxon>
        <taxon>Placobranchoidea</taxon>
        <taxon>Plakobranchidae</taxon>
        <taxon>Elysia</taxon>
    </lineage>
</organism>
<feature type="compositionally biased region" description="Basic residues" evidence="1">
    <location>
        <begin position="493"/>
        <end position="502"/>
    </location>
</feature>
<feature type="region of interest" description="Disordered" evidence="1">
    <location>
        <begin position="439"/>
        <end position="458"/>
    </location>
</feature>
<protein>
    <submittedName>
        <fullName evidence="2">Uncharacterized protein</fullName>
    </submittedName>
</protein>
<reference evidence="2 3" key="1">
    <citation type="submission" date="2019-01" db="EMBL/GenBank/DDBJ databases">
        <title>A draft genome assembly of the solar-powered sea slug Elysia chlorotica.</title>
        <authorList>
            <person name="Cai H."/>
            <person name="Li Q."/>
            <person name="Fang X."/>
            <person name="Li J."/>
            <person name="Curtis N.E."/>
            <person name="Altenburger A."/>
            <person name="Shibata T."/>
            <person name="Feng M."/>
            <person name="Maeda T."/>
            <person name="Schwartz J.A."/>
            <person name="Shigenobu S."/>
            <person name="Lundholm N."/>
            <person name="Nishiyama T."/>
            <person name="Yang H."/>
            <person name="Hasebe M."/>
            <person name="Li S."/>
            <person name="Pierce S.K."/>
            <person name="Wang J."/>
        </authorList>
    </citation>
    <scope>NUCLEOTIDE SEQUENCE [LARGE SCALE GENOMIC DNA]</scope>
    <source>
        <strain evidence="2">EC2010</strain>
        <tissue evidence="2">Whole organism of an adult</tissue>
    </source>
</reference>
<feature type="region of interest" description="Disordered" evidence="1">
    <location>
        <begin position="609"/>
        <end position="642"/>
    </location>
</feature>
<dbReference type="Proteomes" id="UP000271974">
    <property type="component" value="Unassembled WGS sequence"/>
</dbReference>
<evidence type="ECO:0000313" key="2">
    <source>
        <dbReference type="EMBL" id="RUS72425.1"/>
    </source>
</evidence>
<feature type="compositionally biased region" description="Low complexity" evidence="1">
    <location>
        <begin position="369"/>
        <end position="389"/>
    </location>
</feature>
<accession>A0A3S0Z7G1</accession>
<keyword evidence="3" id="KW-1185">Reference proteome</keyword>
<dbReference type="EMBL" id="RQTK01001069">
    <property type="protein sequence ID" value="RUS72425.1"/>
    <property type="molecule type" value="Genomic_DNA"/>
</dbReference>
<evidence type="ECO:0000313" key="3">
    <source>
        <dbReference type="Proteomes" id="UP000271974"/>
    </source>
</evidence>
<feature type="region of interest" description="Disordered" evidence="1">
    <location>
        <begin position="369"/>
        <end position="399"/>
    </location>
</feature>
<evidence type="ECO:0000256" key="1">
    <source>
        <dbReference type="SAM" id="MobiDB-lite"/>
    </source>
</evidence>
<name>A0A3S0Z7G1_ELYCH</name>
<feature type="region of interest" description="Disordered" evidence="1">
    <location>
        <begin position="161"/>
        <end position="184"/>
    </location>
</feature>
<proteinExistence type="predicted"/>
<feature type="compositionally biased region" description="Low complexity" evidence="1">
    <location>
        <begin position="616"/>
        <end position="634"/>
    </location>
</feature>
<feature type="compositionally biased region" description="Low complexity" evidence="1">
    <location>
        <begin position="553"/>
        <end position="579"/>
    </location>
</feature>
<feature type="compositionally biased region" description="Low complexity" evidence="1">
    <location>
        <begin position="503"/>
        <end position="514"/>
    </location>
</feature>
<feature type="compositionally biased region" description="Low complexity" evidence="1">
    <location>
        <begin position="444"/>
        <end position="454"/>
    </location>
</feature>
<gene>
    <name evidence="2" type="ORF">EGW08_019818</name>
</gene>
<feature type="compositionally biased region" description="Polar residues" evidence="1">
    <location>
        <begin position="543"/>
        <end position="552"/>
    </location>
</feature>
<comment type="caution">
    <text evidence="2">The sequence shown here is derived from an EMBL/GenBank/DDBJ whole genome shotgun (WGS) entry which is preliminary data.</text>
</comment>